<dbReference type="Gene3D" id="1.10.10.1940">
    <property type="match status" value="2"/>
</dbReference>
<dbReference type="InterPro" id="IPR003582">
    <property type="entry name" value="ShKT_dom"/>
</dbReference>
<dbReference type="PANTHER" id="PTHR21724">
    <property type="entry name" value="SHKT DOMAIN-CONTAINING PROTEIN"/>
    <property type="match status" value="1"/>
</dbReference>
<evidence type="ECO:0000259" key="1">
    <source>
        <dbReference type="Pfam" id="PF01549"/>
    </source>
</evidence>
<feature type="domain" description="ShKT" evidence="1">
    <location>
        <begin position="87"/>
        <end position="119"/>
    </location>
</feature>
<evidence type="ECO:0000313" key="5">
    <source>
        <dbReference type="WBParaSite" id="DME_0000901401-mRNA-1"/>
    </source>
</evidence>
<dbReference type="PANTHER" id="PTHR21724:SF109">
    <property type="entry name" value="SHKT DOMAIN-CONTAINING PROTEIN"/>
    <property type="match status" value="1"/>
</dbReference>
<accession>A0A0N4UME3</accession>
<name>A0A0N4UME3_DRAME</name>
<protein>
    <submittedName>
        <fullName evidence="5">ShTK domain protein</fullName>
    </submittedName>
</protein>
<feature type="domain" description="ShKT" evidence="1">
    <location>
        <begin position="37"/>
        <end position="75"/>
    </location>
</feature>
<reference evidence="5" key="1">
    <citation type="submission" date="2017-02" db="UniProtKB">
        <authorList>
            <consortium name="WormBaseParasite"/>
        </authorList>
    </citation>
    <scope>IDENTIFICATION</scope>
</reference>
<evidence type="ECO:0000313" key="2">
    <source>
        <dbReference type="EMBL" id="VDN60587.1"/>
    </source>
</evidence>
<dbReference type="Pfam" id="PF01549">
    <property type="entry name" value="ShK"/>
    <property type="match status" value="2"/>
</dbReference>
<evidence type="ECO:0000313" key="4">
    <source>
        <dbReference type="Proteomes" id="UP000274756"/>
    </source>
</evidence>
<proteinExistence type="predicted"/>
<evidence type="ECO:0000313" key="3">
    <source>
        <dbReference type="Proteomes" id="UP000038040"/>
    </source>
</evidence>
<dbReference type="AlphaFoldDB" id="A0A0N4UME3"/>
<dbReference type="OrthoDB" id="5825018at2759"/>
<dbReference type="EMBL" id="UYYG01001225">
    <property type="protein sequence ID" value="VDN60587.1"/>
    <property type="molecule type" value="Genomic_DNA"/>
</dbReference>
<dbReference type="Proteomes" id="UP000038040">
    <property type="component" value="Unplaced"/>
</dbReference>
<dbReference type="WBParaSite" id="DME_0000901401-mRNA-1">
    <property type="protein sequence ID" value="DME_0000901401-mRNA-1"/>
    <property type="gene ID" value="DME_0000901401"/>
</dbReference>
<sequence length="122" mass="13383">MAYKVHENCMKAELKRLAISMCPSTCAMCCLTKQFNCSDDPASAAACTNLTVAMCNDANFQPIAIRKCPKRCGFCDRPASTTPSQRTCVDRPNCAQFTHLCNTPPYSTTLKQQCPIICRGTC</sequence>
<gene>
    <name evidence="2" type="ORF">DME_LOCUS10560</name>
</gene>
<reference evidence="2 4" key="2">
    <citation type="submission" date="2018-11" db="EMBL/GenBank/DDBJ databases">
        <authorList>
            <consortium name="Pathogen Informatics"/>
        </authorList>
    </citation>
    <scope>NUCLEOTIDE SEQUENCE [LARGE SCALE GENOMIC DNA]</scope>
</reference>
<keyword evidence="4" id="KW-1185">Reference proteome</keyword>
<dbReference type="Proteomes" id="UP000274756">
    <property type="component" value="Unassembled WGS sequence"/>
</dbReference>
<organism evidence="3 5">
    <name type="scientific">Dracunculus medinensis</name>
    <name type="common">Guinea worm</name>
    <dbReference type="NCBI Taxonomy" id="318479"/>
    <lineage>
        <taxon>Eukaryota</taxon>
        <taxon>Metazoa</taxon>
        <taxon>Ecdysozoa</taxon>
        <taxon>Nematoda</taxon>
        <taxon>Chromadorea</taxon>
        <taxon>Rhabditida</taxon>
        <taxon>Spirurina</taxon>
        <taxon>Dracunculoidea</taxon>
        <taxon>Dracunculidae</taxon>
        <taxon>Dracunculus</taxon>
    </lineage>
</organism>